<dbReference type="Gene3D" id="1.10.390.10">
    <property type="entry name" value="Neutral Protease Domain 2"/>
    <property type="match status" value="1"/>
</dbReference>
<evidence type="ECO:0000256" key="3">
    <source>
        <dbReference type="ARBA" id="ARBA00022723"/>
    </source>
</evidence>
<dbReference type="EMBL" id="BOML01000019">
    <property type="protein sequence ID" value="GIE00622.1"/>
    <property type="molecule type" value="Genomic_DNA"/>
</dbReference>
<keyword evidence="8" id="KW-0964">Secreted</keyword>
<protein>
    <recommendedName>
        <fullName evidence="8">Neutral metalloproteinase</fullName>
        <ecNumber evidence="8">3.4.24.-</ecNumber>
    </recommendedName>
</protein>
<evidence type="ECO:0000259" key="9">
    <source>
        <dbReference type="Pfam" id="PF01447"/>
    </source>
</evidence>
<dbReference type="Pfam" id="PF01447">
    <property type="entry name" value="Peptidase_M4"/>
    <property type="match status" value="1"/>
</dbReference>
<evidence type="ECO:0000259" key="10">
    <source>
        <dbReference type="Pfam" id="PF02868"/>
    </source>
</evidence>
<evidence type="ECO:0000256" key="4">
    <source>
        <dbReference type="ARBA" id="ARBA00022729"/>
    </source>
</evidence>
<comment type="function">
    <text evidence="8">Extracellular zinc metalloprotease.</text>
</comment>
<reference evidence="12 13" key="1">
    <citation type="submission" date="2021-01" db="EMBL/GenBank/DDBJ databases">
        <title>Whole genome shotgun sequence of Actinoplanes durhamensis NBRC 14914.</title>
        <authorList>
            <person name="Komaki H."/>
            <person name="Tamura T."/>
        </authorList>
    </citation>
    <scope>NUCLEOTIDE SEQUENCE [LARGE SCALE GENOMIC DNA]</scope>
    <source>
        <strain evidence="12 13">NBRC 14914</strain>
    </source>
</reference>
<evidence type="ECO:0000256" key="7">
    <source>
        <dbReference type="ARBA" id="ARBA00023049"/>
    </source>
</evidence>
<evidence type="ECO:0000256" key="8">
    <source>
        <dbReference type="RuleBase" id="RU366073"/>
    </source>
</evidence>
<feature type="domain" description="FTP" evidence="11">
    <location>
        <begin position="60"/>
        <end position="107"/>
    </location>
</feature>
<organism evidence="12 13">
    <name type="scientific">Paractinoplanes durhamensis</name>
    <dbReference type="NCBI Taxonomy" id="113563"/>
    <lineage>
        <taxon>Bacteria</taxon>
        <taxon>Bacillati</taxon>
        <taxon>Actinomycetota</taxon>
        <taxon>Actinomycetes</taxon>
        <taxon>Micromonosporales</taxon>
        <taxon>Micromonosporaceae</taxon>
        <taxon>Paractinoplanes</taxon>
    </lineage>
</organism>
<dbReference type="CDD" id="cd09597">
    <property type="entry name" value="M4_TLP"/>
    <property type="match status" value="1"/>
</dbReference>
<dbReference type="Gene3D" id="3.10.170.10">
    <property type="match status" value="1"/>
</dbReference>
<dbReference type="PRINTS" id="PR00730">
    <property type="entry name" value="THERMOLYSIN"/>
</dbReference>
<keyword evidence="2 8" id="KW-0645">Protease</keyword>
<evidence type="ECO:0000256" key="6">
    <source>
        <dbReference type="ARBA" id="ARBA00022833"/>
    </source>
</evidence>
<dbReference type="Pfam" id="PF07504">
    <property type="entry name" value="FTP"/>
    <property type="match status" value="1"/>
</dbReference>
<dbReference type="PANTHER" id="PTHR33794">
    <property type="entry name" value="BACILLOLYSIN"/>
    <property type="match status" value="1"/>
</dbReference>
<dbReference type="RefSeq" id="WP_203726263.1">
    <property type="nucleotide sequence ID" value="NZ_BAAATX010000003.1"/>
</dbReference>
<dbReference type="Proteomes" id="UP000637628">
    <property type="component" value="Unassembled WGS sequence"/>
</dbReference>
<comment type="subcellular location">
    <subcellularLocation>
        <location evidence="8">Secreted</location>
    </subcellularLocation>
</comment>
<name>A0ABQ3YSW3_9ACTN</name>
<keyword evidence="5 8" id="KW-0378">Hydrolase</keyword>
<feature type="chain" id="PRO_5044966574" description="Neutral metalloproteinase" evidence="8">
    <location>
        <begin position="27"/>
        <end position="514"/>
    </location>
</feature>
<sequence length="514" mass="53274">MRTRVILSATTLAAAAGLIATVPATAAPAARPTTPAQATAFAQTAVKDRAALFAASTSDAFAARGTKLDATGISHVHMDRTYHGLQVIGGDVIAHLNADGSVREVTRTLLAPLTLGVTPALTATTANSAAAAALKGTATGTATLAVSTREAVPTLVYRTAVTTAEGLQHVLVDARSGAVVEKWAEEQTVTGTGTGYNVGTVTLETTLSGSTYQLKDPTRGNTYTVDMNNRRIGSGTLFTDADNKWGTGALTDRATLGVDAQYGVSETWDFYQQEFGRNGIADDGVGSYNRVHYGNSYLNASWSDTCFCMTYGDGNGSTYNPFVTLDVAGHEMTHGVTSRTAGLTYSGESGGLNESYSDIMGTLVEFYSNNVKDVADYLIGEKVVASGTPLRWMDDPSKDGSSAKCWSSTVKNLDVHYSSGVGNHAFFLLAVGSGAHTVNGVSYSSPTCNSGTVTGIGNEAAGAIFYRALTTYLTSSSNYSAAKTATLKAATDLYGASSTEYAATAAAWAAVSVS</sequence>
<evidence type="ECO:0000256" key="1">
    <source>
        <dbReference type="ARBA" id="ARBA00009388"/>
    </source>
</evidence>
<dbReference type="PANTHER" id="PTHR33794:SF1">
    <property type="entry name" value="BACILLOLYSIN"/>
    <property type="match status" value="1"/>
</dbReference>
<dbReference type="Gene3D" id="3.10.450.490">
    <property type="match status" value="1"/>
</dbReference>
<evidence type="ECO:0000313" key="12">
    <source>
        <dbReference type="EMBL" id="GIE00622.1"/>
    </source>
</evidence>
<feature type="signal peptide" evidence="8">
    <location>
        <begin position="1"/>
        <end position="26"/>
    </location>
</feature>
<gene>
    <name evidence="12" type="ORF">Adu01nite_19720</name>
</gene>
<dbReference type="InterPro" id="IPR027268">
    <property type="entry name" value="Peptidase_M4/M1_CTD_sf"/>
</dbReference>
<keyword evidence="13" id="KW-1185">Reference proteome</keyword>
<dbReference type="InterPro" id="IPR013856">
    <property type="entry name" value="Peptidase_M4_domain"/>
</dbReference>
<dbReference type="InterPro" id="IPR023612">
    <property type="entry name" value="Peptidase_M4"/>
</dbReference>
<feature type="domain" description="Peptidase M4" evidence="9">
    <location>
        <begin position="190"/>
        <end position="338"/>
    </location>
</feature>
<keyword evidence="6 8" id="KW-0862">Zinc</keyword>
<dbReference type="InterPro" id="IPR001570">
    <property type="entry name" value="Peptidase_M4_C_domain"/>
</dbReference>
<keyword evidence="4 8" id="KW-0732">Signal</keyword>
<comment type="similarity">
    <text evidence="1 8">Belongs to the peptidase M4 family.</text>
</comment>
<evidence type="ECO:0000313" key="13">
    <source>
        <dbReference type="Proteomes" id="UP000637628"/>
    </source>
</evidence>
<accession>A0ABQ3YSW3</accession>
<comment type="cofactor">
    <cofactor evidence="8">
        <name>Zn(2+)</name>
        <dbReference type="ChEBI" id="CHEBI:29105"/>
    </cofactor>
</comment>
<dbReference type="EC" id="3.4.24.-" evidence="8"/>
<feature type="domain" description="Peptidase M4 C-terminal" evidence="10">
    <location>
        <begin position="341"/>
        <end position="513"/>
    </location>
</feature>
<evidence type="ECO:0000256" key="5">
    <source>
        <dbReference type="ARBA" id="ARBA00022801"/>
    </source>
</evidence>
<dbReference type="InterPro" id="IPR011096">
    <property type="entry name" value="FTP_domain"/>
</dbReference>
<dbReference type="SUPFAM" id="SSF55486">
    <property type="entry name" value="Metalloproteases ('zincins'), catalytic domain"/>
    <property type="match status" value="1"/>
</dbReference>
<evidence type="ECO:0000256" key="2">
    <source>
        <dbReference type="ARBA" id="ARBA00022670"/>
    </source>
</evidence>
<keyword evidence="3" id="KW-0479">Metal-binding</keyword>
<evidence type="ECO:0000259" key="11">
    <source>
        <dbReference type="Pfam" id="PF07504"/>
    </source>
</evidence>
<keyword evidence="7 8" id="KW-0482">Metalloprotease</keyword>
<dbReference type="InterPro" id="IPR050728">
    <property type="entry name" value="Zinc_Metalloprotease_M4"/>
</dbReference>
<dbReference type="Pfam" id="PF02868">
    <property type="entry name" value="Peptidase_M4_C"/>
    <property type="match status" value="1"/>
</dbReference>
<proteinExistence type="inferred from homology"/>
<comment type="caution">
    <text evidence="12">The sequence shown here is derived from an EMBL/GenBank/DDBJ whole genome shotgun (WGS) entry which is preliminary data.</text>
</comment>